<evidence type="ECO:0000313" key="3">
    <source>
        <dbReference type="Proteomes" id="UP000324800"/>
    </source>
</evidence>
<proteinExistence type="predicted"/>
<accession>A0A5J4VL37</accession>
<dbReference type="Proteomes" id="UP000324800">
    <property type="component" value="Unassembled WGS sequence"/>
</dbReference>
<protein>
    <submittedName>
        <fullName evidence="2">Uncharacterized protein</fullName>
    </submittedName>
</protein>
<gene>
    <name evidence="2" type="ORF">EZS28_021117</name>
</gene>
<organism evidence="2 3">
    <name type="scientific">Streblomastix strix</name>
    <dbReference type="NCBI Taxonomy" id="222440"/>
    <lineage>
        <taxon>Eukaryota</taxon>
        <taxon>Metamonada</taxon>
        <taxon>Preaxostyla</taxon>
        <taxon>Oxymonadida</taxon>
        <taxon>Streblomastigidae</taxon>
        <taxon>Streblomastix</taxon>
    </lineage>
</organism>
<evidence type="ECO:0000256" key="1">
    <source>
        <dbReference type="SAM" id="MobiDB-lite"/>
    </source>
</evidence>
<feature type="region of interest" description="Disordered" evidence="1">
    <location>
        <begin position="175"/>
        <end position="202"/>
    </location>
</feature>
<evidence type="ECO:0000313" key="2">
    <source>
        <dbReference type="EMBL" id="KAA6383357.1"/>
    </source>
</evidence>
<comment type="caution">
    <text evidence="2">The sequence shown here is derived from an EMBL/GenBank/DDBJ whole genome shotgun (WGS) entry which is preliminary data.</text>
</comment>
<dbReference type="AlphaFoldDB" id="A0A5J4VL37"/>
<reference evidence="2 3" key="1">
    <citation type="submission" date="2019-03" db="EMBL/GenBank/DDBJ databases">
        <title>Single cell metagenomics reveals metabolic interactions within the superorganism composed of flagellate Streblomastix strix and complex community of Bacteroidetes bacteria on its surface.</title>
        <authorList>
            <person name="Treitli S.C."/>
            <person name="Kolisko M."/>
            <person name="Husnik F."/>
            <person name="Keeling P."/>
            <person name="Hampl V."/>
        </authorList>
    </citation>
    <scope>NUCLEOTIDE SEQUENCE [LARGE SCALE GENOMIC DNA]</scope>
    <source>
        <strain evidence="2">ST1C</strain>
    </source>
</reference>
<name>A0A5J4VL37_9EUKA</name>
<dbReference type="EMBL" id="SNRW01006287">
    <property type="protein sequence ID" value="KAA6383357.1"/>
    <property type="molecule type" value="Genomic_DNA"/>
</dbReference>
<feature type="compositionally biased region" description="Acidic residues" evidence="1">
    <location>
        <begin position="175"/>
        <end position="184"/>
    </location>
</feature>
<sequence>MANIDLSVSIVDDEEQMQLKFVSHPYNLQCERDMMQEKQKIIEYTSSKEQAAQGYDGRKIVIFTHHTSDSKLNQKYYIFAVNREQDSIASALVKNFNQKQTTQIISKQQSEARVSEGSGLQQFPQQDGLQFSAQQTLNQPLSLQNISTQPIVEAESHNDHQSANFQMSQMMKDDVDAELQEEAQDLSMTKDSDRATIAEALT</sequence>